<comment type="caution">
    <text evidence="3">The sequence shown here is derived from an EMBL/GenBank/DDBJ whole genome shotgun (WGS) entry which is preliminary data.</text>
</comment>
<dbReference type="EMBL" id="BSEO01000001">
    <property type="protein sequence ID" value="GLJ79493.1"/>
    <property type="molecule type" value="Genomic_DNA"/>
</dbReference>
<feature type="compositionally biased region" description="Pro residues" evidence="1">
    <location>
        <begin position="1961"/>
        <end position="1979"/>
    </location>
</feature>
<organism evidence="3 4">
    <name type="scientific">Microbacterium imperiale</name>
    <dbReference type="NCBI Taxonomy" id="33884"/>
    <lineage>
        <taxon>Bacteria</taxon>
        <taxon>Bacillati</taxon>
        <taxon>Actinomycetota</taxon>
        <taxon>Actinomycetes</taxon>
        <taxon>Micrococcales</taxon>
        <taxon>Microbacteriaceae</taxon>
        <taxon>Microbacterium</taxon>
    </lineage>
</organism>
<keyword evidence="4" id="KW-1185">Reference proteome</keyword>
<feature type="transmembrane region" description="Helical" evidence="2">
    <location>
        <begin position="16"/>
        <end position="39"/>
    </location>
</feature>
<keyword evidence="2" id="KW-0472">Membrane</keyword>
<evidence type="ECO:0000313" key="4">
    <source>
        <dbReference type="Proteomes" id="UP001142317"/>
    </source>
</evidence>
<gene>
    <name evidence="3" type="ORF">GCM10017586_11750</name>
</gene>
<dbReference type="Pfam" id="PF17963">
    <property type="entry name" value="Big_9"/>
    <property type="match status" value="4"/>
</dbReference>
<name>A0A9W6HGQ2_9MICO</name>
<reference evidence="3" key="1">
    <citation type="journal article" date="2014" name="Int. J. Syst. Evol. Microbiol.">
        <title>Complete genome sequence of Corynebacterium casei LMG S-19264T (=DSM 44701T), isolated from a smear-ripened cheese.</title>
        <authorList>
            <consortium name="US DOE Joint Genome Institute (JGI-PGF)"/>
            <person name="Walter F."/>
            <person name="Albersmeier A."/>
            <person name="Kalinowski J."/>
            <person name="Ruckert C."/>
        </authorList>
    </citation>
    <scope>NUCLEOTIDE SEQUENCE</scope>
    <source>
        <strain evidence="3">VKM Ac-1447</strain>
    </source>
</reference>
<evidence type="ECO:0000313" key="3">
    <source>
        <dbReference type="EMBL" id="GLJ79493.1"/>
    </source>
</evidence>
<feature type="region of interest" description="Disordered" evidence="1">
    <location>
        <begin position="1601"/>
        <end position="1620"/>
    </location>
</feature>
<keyword evidence="2" id="KW-1133">Transmembrane helix</keyword>
<dbReference type="SUPFAM" id="SSF63829">
    <property type="entry name" value="Calcium-dependent phosphotriesterase"/>
    <property type="match status" value="1"/>
</dbReference>
<feature type="region of interest" description="Disordered" evidence="1">
    <location>
        <begin position="1957"/>
        <end position="1979"/>
    </location>
</feature>
<proteinExistence type="predicted"/>
<keyword evidence="2" id="KW-0812">Transmembrane</keyword>
<sequence>MARRDAARPRVRRSTWIGAAAVTAAVAVVTTLAVVWPGYDAQQTPPENPTVWALQNGAGSGYARVNLELGEIDTVKQVDNGSQIAQTDDRLFVFSDGGSQFSDVDMGRPADLTDDVEDAFAPTPPGTSDIATAGDYLAYRTEAGTVFGASLSGGGEAVPIDPYADVEVAEGEERPRFVAAAVAIDPGGTVYAYSADESRIVRADSRTGRILGEDATSDAPAAAQLTVVGGTWVLVDDATGDVWIRGRDEPVAAGIGPGARVQDAAAEGDAVHIADTDGLVRVGLGDGRATRVVDQPGSGTPARPAVLQSTVHAAWLADGEASGSLWTSSDPDTVTTLDYRGADIGDNVDPSFIGNGSRLALNDRRSGWVWSVPSGDLIASSQQWDLDQQTQVQQQEDATSERVVEPKPPVAVDDAFGVRPGSVTLLPVLLNDHDPNEDVLSIDVASLENLDPAFGTATVTGAQQQLTVAVSPEATGSATLRYRVTDGTTADGLLSDYATVTLTVVPDEQNTAPVWCGVEECLATWPSLTVAPGGTVSAELLEGWVDPEGDPVFLAGATNDTGVGTVTTSPQGTLTYQHPDPNATEGLAVSITVTVSDARGATTTQPLSITVTPAPELTAESFAVTGVVGEPLDVSVAPYVTGAAGPVTLTGAVALDEGRSTAAANPAALSMVVTASAPGSYLVQYSVRDALTEVTATVRVTMQAPESAVITTPPLTAFVRPNEDATIDVASAVSNPAGLVLLLSDIRPESDPFASLGVDLVGQSLLRVSGTTDTGAPGRLGVVRYTVSDGTGNAAATAQGELTVVLLPAATAEPPIAVDDAVTVRAGTQIDIPVLDNDTAPSGALIAIDPSSIVNETGGGLAFATSRVLRYLAPEEAGTYALTYTIFRLGFPEVTDTARVTVTVVGNESNQAPLPRTLVGRVLSGQSVSIPLDGYAVDPDGDPVTLDRIVSQPEQGSATISADGSAIVYTSPEGFSGQVRFSYAVRDPSGATGTADVRVGVIDTQADPSPVTYSDYVQVQVGGESTVVVRPTDNDIDPAGSELELVEVRPNAQEGSAEYDTLQALIGSVDEGAVTLRAGEVLGTFSYTYTVRNERGDTAIGLIVVKVVREPVPDYPIVRDTVLTVETRDDFPDGVDVLDGQVSWNTGDVSGLRLSLWGDPDDVSVDGWKISGELPEKSRLIPFEVTGTAFDGTEVTSYGFLRVPGDADVRLALREGFGPVEVREKESVDIDLADAVRIPRGATLVLEGSGVRAGGARGEASCTAVSGTTVRYAAGAGAPWTDSCVVPVRLETQEVATYLTVRVAVEAEIPQPTLRSASLTVGPGATQTYDLAQMVQWAGAADWDAVQYAGSYGGDQFSVEISGSTATVTAADAARPGRQEPVAITLPSHPDAPTANLLLTVGPAPSTLPKGGSAVQTCSQSGGATSCTIEVIGAGGEVNPLPGTPLRVVGASSPGNCTGVSFSRASDTAVRATWQADAPGAGECTGSFTVEDAQGRQSSGERDGQVILDLQGLPANPSRLEWTAYAGDSVTLRVSSDGGSYPAVQGYRITAGGREVATCPASGACGPISAPVGEKITYEARAYSSVGESRSTVRAEAWAYRPPAQPGGSSFEPTPNGRDGGRATITVTGLDATAGSVRLTGGRQGSDTRPVVGGTATFPNYDVGSNTATTLTATPLTTFDLPPIAAGSSEGRSLDVRAHGVGAPGLTLTETNTSNSITVTASIQRNGDGTQTLIGFSDRSADACVPNGTATSQTFEAQSFRKKTIWACAQHTFNGRGDFGTTRAEISARPVGNVTAPDAITFSVDSRPNSDGTTYTYRAQLNRPQNPPFPEAQFRLYNNGNRTDEFTPGFNSPVSGWTGRWCDTFLGFDSDCSDPSPVVPASSSASFPVQVSAASLPSCRSDQTAVPAWSPPGLPSGTYSVTSSAVGPAGAVERNRYTVTWTGALADLQQLTLERICDKVTPPPSPGDETPPPTEPATP</sequence>
<dbReference type="Proteomes" id="UP001142317">
    <property type="component" value="Unassembled WGS sequence"/>
</dbReference>
<evidence type="ECO:0000256" key="1">
    <source>
        <dbReference type="SAM" id="MobiDB-lite"/>
    </source>
</evidence>
<protein>
    <submittedName>
        <fullName evidence="3">Fibronectin type III</fullName>
    </submittedName>
</protein>
<dbReference type="Gene3D" id="2.60.40.3440">
    <property type="match status" value="1"/>
</dbReference>
<evidence type="ECO:0000256" key="2">
    <source>
        <dbReference type="SAM" id="Phobius"/>
    </source>
</evidence>
<accession>A0A9W6HGQ2</accession>
<reference evidence="3" key="2">
    <citation type="submission" date="2023-01" db="EMBL/GenBank/DDBJ databases">
        <authorList>
            <person name="Sun Q."/>
            <person name="Evtushenko L."/>
        </authorList>
    </citation>
    <scope>NUCLEOTIDE SEQUENCE</scope>
    <source>
        <strain evidence="3">VKM Ac-1447</strain>
    </source>
</reference>